<reference evidence="1" key="2">
    <citation type="submission" date="2021-04" db="EMBL/GenBank/DDBJ databases">
        <authorList>
            <person name="Gilroy R."/>
        </authorList>
    </citation>
    <scope>NUCLEOTIDE SEQUENCE</scope>
    <source>
        <strain evidence="1">ChiBcolR8-3208</strain>
    </source>
</reference>
<dbReference type="EMBL" id="DWXZ01000057">
    <property type="protein sequence ID" value="HJB37068.1"/>
    <property type="molecule type" value="Genomic_DNA"/>
</dbReference>
<name>A0A9D2RY43_9FIRM</name>
<dbReference type="Proteomes" id="UP000824214">
    <property type="component" value="Unassembled WGS sequence"/>
</dbReference>
<dbReference type="InterPro" id="IPR007530">
    <property type="entry name" value="Aminoglycoside_adenylylTfrase"/>
</dbReference>
<gene>
    <name evidence="1" type="ORF">H9942_03240</name>
</gene>
<comment type="caution">
    <text evidence="1">The sequence shown here is derived from an EMBL/GenBank/DDBJ whole genome shotgun (WGS) entry which is preliminary data.</text>
</comment>
<dbReference type="AlphaFoldDB" id="A0A9D2RY43"/>
<evidence type="ECO:0000313" key="2">
    <source>
        <dbReference type="Proteomes" id="UP000824214"/>
    </source>
</evidence>
<dbReference type="Gene3D" id="3.30.460.10">
    <property type="entry name" value="Beta Polymerase, domain 2"/>
    <property type="match status" value="1"/>
</dbReference>
<proteinExistence type="predicted"/>
<dbReference type="Gene3D" id="1.20.120.330">
    <property type="entry name" value="Nucleotidyltransferases domain 2"/>
    <property type="match status" value="1"/>
</dbReference>
<dbReference type="SUPFAM" id="SSF81301">
    <property type="entry name" value="Nucleotidyltransferase"/>
    <property type="match status" value="1"/>
</dbReference>
<reference evidence="1" key="1">
    <citation type="journal article" date="2021" name="PeerJ">
        <title>Extensive microbial diversity within the chicken gut microbiome revealed by metagenomics and culture.</title>
        <authorList>
            <person name="Gilroy R."/>
            <person name="Ravi A."/>
            <person name="Getino M."/>
            <person name="Pursley I."/>
            <person name="Horton D.L."/>
            <person name="Alikhan N.F."/>
            <person name="Baker D."/>
            <person name="Gharbi K."/>
            <person name="Hall N."/>
            <person name="Watson M."/>
            <person name="Adriaenssens E.M."/>
            <person name="Foster-Nyarko E."/>
            <person name="Jarju S."/>
            <person name="Secka A."/>
            <person name="Antonio M."/>
            <person name="Oren A."/>
            <person name="Chaudhuri R.R."/>
            <person name="La Ragione R."/>
            <person name="Hildebrand F."/>
            <person name="Pallen M.J."/>
        </authorList>
    </citation>
    <scope>NUCLEOTIDE SEQUENCE</scope>
    <source>
        <strain evidence="1">ChiBcolR8-3208</strain>
    </source>
</reference>
<organism evidence="1 2">
    <name type="scientific">Candidatus Acutalibacter ornithocaccae</name>
    <dbReference type="NCBI Taxonomy" id="2838416"/>
    <lineage>
        <taxon>Bacteria</taxon>
        <taxon>Bacillati</taxon>
        <taxon>Bacillota</taxon>
        <taxon>Clostridia</taxon>
        <taxon>Eubacteriales</taxon>
        <taxon>Acutalibacteraceae</taxon>
        <taxon>Acutalibacter</taxon>
    </lineage>
</organism>
<evidence type="ECO:0000313" key="1">
    <source>
        <dbReference type="EMBL" id="HJB37068.1"/>
    </source>
</evidence>
<protein>
    <submittedName>
        <fullName evidence="1">Aminoglycoside 6-adenylyltransferase</fullName>
    </submittedName>
</protein>
<dbReference type="InterPro" id="IPR043519">
    <property type="entry name" value="NT_sf"/>
</dbReference>
<accession>A0A9D2RY43</accession>
<dbReference type="Pfam" id="PF04439">
    <property type="entry name" value="Adenyl_transf"/>
    <property type="match status" value="1"/>
</dbReference>
<dbReference type="SUPFAM" id="SSF81631">
    <property type="entry name" value="PAP/OAS1 substrate-binding domain"/>
    <property type="match status" value="1"/>
</dbReference>
<sequence length="309" mass="35558">MRSEREMYQLILGYAQQDPRVRGVILNGSRANPTAKLDQFRDYDIVYLVTDVAPFKEGDISPAFGEVLVMQRTDENQLFHEHFPRLAIYLMQFADGNRIDLTIAPVEDYRPYCFDDKLSVVLLDKDGFLPHLPPPDESTHAVERPSAQVFQECRNEFWWTAPYVSKGLWRGQLPYAQHILEECTRPMLRLMLSWLAGSQKGFPVFPGKAGWNLENLLPQGVWQRYLATYAPCSRMPLWDALREACVLFTQASRHTAKALGYSWQDSWDESVPLFMEKTQEDIAALAPAESWDGELLRQIEAHKGKEQTS</sequence>